<evidence type="ECO:0000313" key="1">
    <source>
        <dbReference type="EMBL" id="KGE78266.1"/>
    </source>
</evidence>
<evidence type="ECO:0000313" key="2">
    <source>
        <dbReference type="Proteomes" id="UP000029721"/>
    </source>
</evidence>
<comment type="caution">
    <text evidence="1">The sequence shown here is derived from an EMBL/GenBank/DDBJ whole genome shotgun (WGS) entry which is preliminary data.</text>
</comment>
<dbReference type="EMBL" id="JOKD01000020">
    <property type="protein sequence ID" value="KGE78266.1"/>
    <property type="molecule type" value="Genomic_DNA"/>
</dbReference>
<proteinExistence type="predicted"/>
<protein>
    <submittedName>
        <fullName evidence="1">Uncharacterized protein</fullName>
    </submittedName>
</protein>
<keyword evidence="2" id="KW-1185">Reference proteome</keyword>
<gene>
    <name evidence="1" type="ORF">FP66_04530</name>
</gene>
<reference evidence="1 2" key="1">
    <citation type="submission" date="2014-06" db="EMBL/GenBank/DDBJ databases">
        <title>Draft genome sequence of an extremely salt tolerant bacteria Halomonas salina/CIFRI 1.</title>
        <authorList>
            <person name="Behera B.D."/>
            <person name="Meena D.K."/>
            <person name="Das P."/>
            <person name="Maharana J."/>
            <person name="Paria P."/>
            <person name="Sharma A.P."/>
            <person name="Shamsudheen K.V."/>
            <person name="Rijit J."/>
            <person name="Dixit V."/>
            <person name="Verma A."/>
            <person name="Scaria V."/>
            <person name="Sivasubbu S."/>
        </authorList>
    </citation>
    <scope>NUCLEOTIDE SEQUENCE [LARGE SCALE GENOMIC DNA]</scope>
    <source>
        <strain evidence="1 2">CIFRI 1</strain>
    </source>
</reference>
<name>A0ABR4WU68_9GAMM</name>
<dbReference type="RefSeq" id="WP_035595476.1">
    <property type="nucleotide sequence ID" value="NZ_JOKD01000020.1"/>
</dbReference>
<accession>A0ABR4WU68</accession>
<dbReference type="Proteomes" id="UP000029721">
    <property type="component" value="Unassembled WGS sequence"/>
</dbReference>
<organism evidence="1 2">
    <name type="scientific">Halomonas salina</name>
    <dbReference type="NCBI Taxonomy" id="42565"/>
    <lineage>
        <taxon>Bacteria</taxon>
        <taxon>Pseudomonadati</taxon>
        <taxon>Pseudomonadota</taxon>
        <taxon>Gammaproteobacteria</taxon>
        <taxon>Oceanospirillales</taxon>
        <taxon>Halomonadaceae</taxon>
        <taxon>Halomonas</taxon>
    </lineage>
</organism>
<sequence length="73" mass="8282">MNRAMSNAELREAIDQTAARLQQDGFERGTRRDLADHLEHLLKVEQARAASITWEGEGYQPAGEMPVHPPRTR</sequence>